<reference evidence="4 5" key="1">
    <citation type="submission" date="2020-03" db="EMBL/GenBank/DDBJ databases">
        <title>Draft Genome Sequence of 2-Methylisoborneol Producing Pseudanabaena yagii Strain GIHE-NHR1 Isolated from North Han River in South Korea.</title>
        <authorList>
            <person name="Jeong J."/>
        </authorList>
    </citation>
    <scope>NUCLEOTIDE SEQUENCE [LARGE SCALE GENOMIC DNA]</scope>
    <source>
        <strain evidence="4 5">GIHE-NHR1</strain>
    </source>
</reference>
<dbReference type="EMBL" id="JAAVJL010000001">
    <property type="protein sequence ID" value="NMF57507.1"/>
    <property type="molecule type" value="Genomic_DNA"/>
</dbReference>
<dbReference type="InterPro" id="IPR001623">
    <property type="entry name" value="DnaJ_domain"/>
</dbReference>
<name>A0ABX1LUD3_9CYAN</name>
<keyword evidence="1" id="KW-0143">Chaperone</keyword>
<dbReference type="InterPro" id="IPR008971">
    <property type="entry name" value="HSP40/DnaJ_pept-bd"/>
</dbReference>
<dbReference type="Pfam" id="PF00226">
    <property type="entry name" value="DnaJ"/>
    <property type="match status" value="1"/>
</dbReference>
<keyword evidence="5" id="KW-1185">Reference proteome</keyword>
<sequence length="323" mass="36549">MQNFRNYYEILGVPKTATADEIKRSYRRLARKYHPDLNPNDKAAEERFKDIGEAYEVLSDTTKRQQYDRFGQYWKQGGFQGSGGRAPSSREPYTPDFERGGYTGDVDFSQYNDFQEFVDQLLGKFRTNERAQDTGGASSYRTSTQAPPRPNPRRDSEAVLELPLERAYVGGRERIRLEDGRSLEVNMPAGVLSGQRIRLKGQGASGGDLYLKIILKPHPFFTLEGSDIRCQLPISPSESVLGVQVEVPTLSGLVKLTIPPAVKSGQQLRLSGKGFPKDARTFGDQYVEIQIVVPKNPSNRERELYEQLLKVQSFDPREHLPKK</sequence>
<feature type="compositionally biased region" description="Polar residues" evidence="2">
    <location>
        <begin position="135"/>
        <end position="146"/>
    </location>
</feature>
<protein>
    <submittedName>
        <fullName evidence="4">J domain-containing protein</fullName>
    </submittedName>
</protein>
<dbReference type="PROSITE" id="PS50076">
    <property type="entry name" value="DNAJ_2"/>
    <property type="match status" value="1"/>
</dbReference>
<evidence type="ECO:0000256" key="2">
    <source>
        <dbReference type="SAM" id="MobiDB-lite"/>
    </source>
</evidence>
<evidence type="ECO:0000313" key="5">
    <source>
        <dbReference type="Proteomes" id="UP000738376"/>
    </source>
</evidence>
<gene>
    <name evidence="4" type="ORF">HC246_05600</name>
</gene>
<dbReference type="SUPFAM" id="SSF49493">
    <property type="entry name" value="HSP40/DnaJ peptide-binding domain"/>
    <property type="match status" value="2"/>
</dbReference>
<dbReference type="Pfam" id="PF01556">
    <property type="entry name" value="DnaJ_C"/>
    <property type="match status" value="1"/>
</dbReference>
<dbReference type="CDD" id="cd10747">
    <property type="entry name" value="DnaJ_C"/>
    <property type="match status" value="1"/>
</dbReference>
<dbReference type="CDD" id="cd06257">
    <property type="entry name" value="DnaJ"/>
    <property type="match status" value="1"/>
</dbReference>
<feature type="domain" description="J" evidence="3">
    <location>
        <begin position="6"/>
        <end position="71"/>
    </location>
</feature>
<dbReference type="PANTHER" id="PTHR43096">
    <property type="entry name" value="DNAJ HOMOLOG 1, MITOCHONDRIAL-RELATED"/>
    <property type="match status" value="1"/>
</dbReference>
<evidence type="ECO:0000259" key="3">
    <source>
        <dbReference type="PROSITE" id="PS50076"/>
    </source>
</evidence>
<dbReference type="Gene3D" id="2.60.260.20">
    <property type="entry name" value="Urease metallochaperone UreE, N-terminal domain"/>
    <property type="match status" value="2"/>
</dbReference>
<comment type="caution">
    <text evidence="4">The sequence shown here is derived from an EMBL/GenBank/DDBJ whole genome shotgun (WGS) entry which is preliminary data.</text>
</comment>
<accession>A0ABX1LUD3</accession>
<dbReference type="PRINTS" id="PR00625">
    <property type="entry name" value="JDOMAIN"/>
</dbReference>
<feature type="region of interest" description="Disordered" evidence="2">
    <location>
        <begin position="129"/>
        <end position="158"/>
    </location>
</feature>
<dbReference type="Proteomes" id="UP000738376">
    <property type="component" value="Unassembled WGS sequence"/>
</dbReference>
<dbReference type="Gene3D" id="1.10.287.110">
    <property type="entry name" value="DnaJ domain"/>
    <property type="match status" value="1"/>
</dbReference>
<dbReference type="SMART" id="SM00271">
    <property type="entry name" value="DnaJ"/>
    <property type="match status" value="1"/>
</dbReference>
<dbReference type="RefSeq" id="WP_169362530.1">
    <property type="nucleotide sequence ID" value="NZ_JAAVJL010000001.1"/>
</dbReference>
<dbReference type="PROSITE" id="PS00636">
    <property type="entry name" value="DNAJ_1"/>
    <property type="match status" value="1"/>
</dbReference>
<dbReference type="PANTHER" id="PTHR43096:SF52">
    <property type="entry name" value="DNAJ HOMOLOG 1, MITOCHONDRIAL-RELATED"/>
    <property type="match status" value="1"/>
</dbReference>
<organism evidence="4 5">
    <name type="scientific">Pseudanabaena yagii GIHE-NHR1</name>
    <dbReference type="NCBI Taxonomy" id="2722753"/>
    <lineage>
        <taxon>Bacteria</taxon>
        <taxon>Bacillati</taxon>
        <taxon>Cyanobacteriota</taxon>
        <taxon>Cyanophyceae</taxon>
        <taxon>Pseudanabaenales</taxon>
        <taxon>Pseudanabaenaceae</taxon>
        <taxon>Pseudanabaena</taxon>
        <taxon>Pseudanabaena yagii</taxon>
    </lineage>
</organism>
<dbReference type="SUPFAM" id="SSF46565">
    <property type="entry name" value="Chaperone J-domain"/>
    <property type="match status" value="1"/>
</dbReference>
<evidence type="ECO:0000256" key="1">
    <source>
        <dbReference type="ARBA" id="ARBA00023186"/>
    </source>
</evidence>
<dbReference type="InterPro" id="IPR002939">
    <property type="entry name" value="DnaJ_C"/>
</dbReference>
<proteinExistence type="predicted"/>
<dbReference type="InterPro" id="IPR018253">
    <property type="entry name" value="DnaJ_domain_CS"/>
</dbReference>
<evidence type="ECO:0000313" key="4">
    <source>
        <dbReference type="EMBL" id="NMF57507.1"/>
    </source>
</evidence>
<dbReference type="InterPro" id="IPR036869">
    <property type="entry name" value="J_dom_sf"/>
</dbReference>